<organism evidence="1 2">
    <name type="scientific">Cichorium intybus</name>
    <name type="common">Chicory</name>
    <dbReference type="NCBI Taxonomy" id="13427"/>
    <lineage>
        <taxon>Eukaryota</taxon>
        <taxon>Viridiplantae</taxon>
        <taxon>Streptophyta</taxon>
        <taxon>Embryophyta</taxon>
        <taxon>Tracheophyta</taxon>
        <taxon>Spermatophyta</taxon>
        <taxon>Magnoliopsida</taxon>
        <taxon>eudicotyledons</taxon>
        <taxon>Gunneridae</taxon>
        <taxon>Pentapetalae</taxon>
        <taxon>asterids</taxon>
        <taxon>campanulids</taxon>
        <taxon>Asterales</taxon>
        <taxon>Asteraceae</taxon>
        <taxon>Cichorioideae</taxon>
        <taxon>Cichorieae</taxon>
        <taxon>Cichoriinae</taxon>
        <taxon>Cichorium</taxon>
    </lineage>
</organism>
<gene>
    <name evidence="1" type="ORF">L2E82_29489</name>
</gene>
<sequence>MSLSMAYNINPNKPFSVFSFIVLSLFPVLFSSSGKATSDRRLQQALATPTVSTGNSLSCRRLGSALFSSLPQAQHPLSATSASLVPVASIIAKQKDWESVARREKIELELRKLEGAVEVIHDNLLYHKGSCHM</sequence>
<reference evidence="2" key="1">
    <citation type="journal article" date="2022" name="Mol. Ecol. Resour.">
        <title>The genomes of chicory, endive, great burdock and yacon provide insights into Asteraceae palaeo-polyploidization history and plant inulin production.</title>
        <authorList>
            <person name="Fan W."/>
            <person name="Wang S."/>
            <person name="Wang H."/>
            <person name="Wang A."/>
            <person name="Jiang F."/>
            <person name="Liu H."/>
            <person name="Zhao H."/>
            <person name="Xu D."/>
            <person name="Zhang Y."/>
        </authorList>
    </citation>
    <scope>NUCLEOTIDE SEQUENCE [LARGE SCALE GENOMIC DNA]</scope>
    <source>
        <strain evidence="2">cv. Punajuju</strain>
    </source>
</reference>
<dbReference type="Proteomes" id="UP001055811">
    <property type="component" value="Linkage Group LG05"/>
</dbReference>
<protein>
    <submittedName>
        <fullName evidence="1">Uncharacterized protein</fullName>
    </submittedName>
</protein>
<proteinExistence type="predicted"/>
<evidence type="ECO:0000313" key="1">
    <source>
        <dbReference type="EMBL" id="KAI3739097.1"/>
    </source>
</evidence>
<name>A0ACB9CXR9_CICIN</name>
<dbReference type="EMBL" id="CM042013">
    <property type="protein sequence ID" value="KAI3739097.1"/>
    <property type="molecule type" value="Genomic_DNA"/>
</dbReference>
<reference evidence="1 2" key="2">
    <citation type="journal article" date="2022" name="Mol. Ecol. Resour.">
        <title>The genomes of chicory, endive, great burdock and yacon provide insights into Asteraceae paleo-polyploidization history and plant inulin production.</title>
        <authorList>
            <person name="Fan W."/>
            <person name="Wang S."/>
            <person name="Wang H."/>
            <person name="Wang A."/>
            <person name="Jiang F."/>
            <person name="Liu H."/>
            <person name="Zhao H."/>
            <person name="Xu D."/>
            <person name="Zhang Y."/>
        </authorList>
    </citation>
    <scope>NUCLEOTIDE SEQUENCE [LARGE SCALE GENOMIC DNA]</scope>
    <source>
        <strain evidence="2">cv. Punajuju</strain>
        <tissue evidence="1">Leaves</tissue>
    </source>
</reference>
<accession>A0ACB9CXR9</accession>
<comment type="caution">
    <text evidence="1">The sequence shown here is derived from an EMBL/GenBank/DDBJ whole genome shotgun (WGS) entry which is preliminary data.</text>
</comment>
<evidence type="ECO:0000313" key="2">
    <source>
        <dbReference type="Proteomes" id="UP001055811"/>
    </source>
</evidence>
<keyword evidence="2" id="KW-1185">Reference proteome</keyword>